<dbReference type="Pfam" id="PF01841">
    <property type="entry name" value="Transglut_core"/>
    <property type="match status" value="1"/>
</dbReference>
<dbReference type="SMART" id="SM00460">
    <property type="entry name" value="TGc"/>
    <property type="match status" value="1"/>
</dbReference>
<reference evidence="3" key="1">
    <citation type="submission" date="2023-07" db="EMBL/GenBank/DDBJ databases">
        <title>30 novel species of actinomycetes from the DSMZ collection.</title>
        <authorList>
            <person name="Nouioui I."/>
        </authorList>
    </citation>
    <scope>NUCLEOTIDE SEQUENCE [LARGE SCALE GENOMIC DNA]</scope>
    <source>
        <strain evidence="3">DSM 44915</strain>
    </source>
</reference>
<organism evidence="2 3">
    <name type="scientific">Streptomyces chisholmiae</name>
    <dbReference type="NCBI Taxonomy" id="3075540"/>
    <lineage>
        <taxon>Bacteria</taxon>
        <taxon>Bacillati</taxon>
        <taxon>Actinomycetota</taxon>
        <taxon>Actinomycetes</taxon>
        <taxon>Kitasatosporales</taxon>
        <taxon>Streptomycetaceae</taxon>
        <taxon>Streptomyces</taxon>
    </lineage>
</organism>
<sequence>MTARPAPRAIPTERIEGVVDRLRRVPLVERSFCRTADYARRQFRIDGPLLSRVLDAGLPHVRAGDELLLDDFDLLNLALFLRMRSPQRAAMRYWADVLTRPAGEERSYLIDYAPACPLPGHPGPCRFLCCLPGDEERVAEGPGDGVTPVVTVPVTLTNDWPDAPEPLVELMAEIADVEFYRLPHRVKWDLDFMLSARIGDCLGFARYLVEHGARRGLPMRMAFGLIVAPPYSTPHYWAEVRLDGRWVPVDPGLVRGMAAWGALAEEWPAHRSPGALLVNLTTRHGLLVSHGGVHPPVSFRTRLG</sequence>
<proteinExistence type="predicted"/>
<dbReference type="Proteomes" id="UP001183410">
    <property type="component" value="Unassembled WGS sequence"/>
</dbReference>
<gene>
    <name evidence="2" type="ORF">RM844_09815</name>
</gene>
<name>A0ABU2JPE6_9ACTN</name>
<dbReference type="SUPFAM" id="SSF54001">
    <property type="entry name" value="Cysteine proteinases"/>
    <property type="match status" value="1"/>
</dbReference>
<evidence type="ECO:0000259" key="1">
    <source>
        <dbReference type="SMART" id="SM00460"/>
    </source>
</evidence>
<dbReference type="RefSeq" id="WP_311666624.1">
    <property type="nucleotide sequence ID" value="NZ_JAVREO010000005.1"/>
</dbReference>
<evidence type="ECO:0000313" key="3">
    <source>
        <dbReference type="Proteomes" id="UP001183410"/>
    </source>
</evidence>
<protein>
    <submittedName>
        <fullName evidence="2">Transglutaminase domain-containing protein</fullName>
    </submittedName>
</protein>
<dbReference type="Gene3D" id="3.10.620.30">
    <property type="match status" value="1"/>
</dbReference>
<accession>A0ABU2JPE6</accession>
<dbReference type="InterPro" id="IPR038765">
    <property type="entry name" value="Papain-like_cys_pep_sf"/>
</dbReference>
<comment type="caution">
    <text evidence="2">The sequence shown here is derived from an EMBL/GenBank/DDBJ whole genome shotgun (WGS) entry which is preliminary data.</text>
</comment>
<evidence type="ECO:0000313" key="2">
    <source>
        <dbReference type="EMBL" id="MDT0266589.1"/>
    </source>
</evidence>
<keyword evidence="3" id="KW-1185">Reference proteome</keyword>
<dbReference type="EMBL" id="JAVREO010000005">
    <property type="protein sequence ID" value="MDT0266589.1"/>
    <property type="molecule type" value="Genomic_DNA"/>
</dbReference>
<feature type="domain" description="Transglutaminase-like" evidence="1">
    <location>
        <begin position="193"/>
        <end position="253"/>
    </location>
</feature>
<dbReference type="InterPro" id="IPR002931">
    <property type="entry name" value="Transglutaminase-like"/>
</dbReference>